<dbReference type="Pfam" id="PF00440">
    <property type="entry name" value="TetR_N"/>
    <property type="match status" value="1"/>
</dbReference>
<comment type="caution">
    <text evidence="4">The sequence shown here is derived from an EMBL/GenBank/DDBJ whole genome shotgun (WGS) entry which is preliminary data.</text>
</comment>
<feature type="DNA-binding region" description="H-T-H motif" evidence="2">
    <location>
        <begin position="26"/>
        <end position="45"/>
    </location>
</feature>
<dbReference type="SUPFAM" id="SSF46689">
    <property type="entry name" value="Homeodomain-like"/>
    <property type="match status" value="1"/>
</dbReference>
<organism evidence="4 5">
    <name type="scientific">Anaerobutyricum soehngenii</name>
    <dbReference type="NCBI Taxonomy" id="105843"/>
    <lineage>
        <taxon>Bacteria</taxon>
        <taxon>Bacillati</taxon>
        <taxon>Bacillota</taxon>
        <taxon>Clostridia</taxon>
        <taxon>Lachnospirales</taxon>
        <taxon>Lachnospiraceae</taxon>
        <taxon>Anaerobutyricum</taxon>
    </lineage>
</organism>
<keyword evidence="5" id="KW-1185">Reference proteome</keyword>
<dbReference type="Gene3D" id="1.10.357.10">
    <property type="entry name" value="Tetracycline Repressor, domain 2"/>
    <property type="match status" value="1"/>
</dbReference>
<evidence type="ECO:0000256" key="1">
    <source>
        <dbReference type="ARBA" id="ARBA00023125"/>
    </source>
</evidence>
<dbReference type="PANTHER" id="PTHR43479">
    <property type="entry name" value="ACREF/ENVCD OPERON REPRESSOR-RELATED"/>
    <property type="match status" value="1"/>
</dbReference>
<keyword evidence="1 2" id="KW-0238">DNA-binding</keyword>
<evidence type="ECO:0000313" key="4">
    <source>
        <dbReference type="EMBL" id="MBP0055830.1"/>
    </source>
</evidence>
<feature type="domain" description="HTH tetR-type" evidence="3">
    <location>
        <begin position="3"/>
        <end position="63"/>
    </location>
</feature>
<dbReference type="EMBL" id="JAFIQO010000006">
    <property type="protein sequence ID" value="MBP0055830.1"/>
    <property type="molecule type" value="Genomic_DNA"/>
</dbReference>
<evidence type="ECO:0000256" key="2">
    <source>
        <dbReference type="PROSITE-ProRule" id="PRU00335"/>
    </source>
</evidence>
<protein>
    <submittedName>
        <fullName evidence="4">TetR/AcrR family transcriptional regulator C-terminal domain-containing protein</fullName>
    </submittedName>
</protein>
<gene>
    <name evidence="4" type="ORF">JYQ75_00085</name>
</gene>
<dbReference type="InterPro" id="IPR001647">
    <property type="entry name" value="HTH_TetR"/>
</dbReference>
<reference evidence="4 5" key="1">
    <citation type="submission" date="2021-02" db="EMBL/GenBank/DDBJ databases">
        <title>Lactate utilizing bacteria of the human gut.</title>
        <authorList>
            <person name="Sheridan P.O."/>
        </authorList>
    </citation>
    <scope>NUCLEOTIDE SEQUENCE [LARGE SCALE GENOMIC DNA]</scope>
    <source>
        <strain evidence="4 5">HTF-83D</strain>
    </source>
</reference>
<name>A0ABS3ZEU7_9FIRM</name>
<dbReference type="PANTHER" id="PTHR43479:SF11">
    <property type="entry name" value="ACREF_ENVCD OPERON REPRESSOR-RELATED"/>
    <property type="match status" value="1"/>
</dbReference>
<evidence type="ECO:0000259" key="3">
    <source>
        <dbReference type="PROSITE" id="PS50977"/>
    </source>
</evidence>
<dbReference type="RefSeq" id="WP_021907955.1">
    <property type="nucleotide sequence ID" value="NZ_CAXYLQ010000009.1"/>
</dbReference>
<dbReference type="InterPro" id="IPR009057">
    <property type="entry name" value="Homeodomain-like_sf"/>
</dbReference>
<dbReference type="InterPro" id="IPR050624">
    <property type="entry name" value="HTH-type_Tx_Regulator"/>
</dbReference>
<dbReference type="Pfam" id="PF14278">
    <property type="entry name" value="TetR_C_8"/>
    <property type="match status" value="1"/>
</dbReference>
<proteinExistence type="predicted"/>
<dbReference type="InterPro" id="IPR039532">
    <property type="entry name" value="TetR_C_Firmicutes"/>
</dbReference>
<accession>A0ABS3ZEU7</accession>
<dbReference type="PROSITE" id="PS50977">
    <property type="entry name" value="HTH_TETR_2"/>
    <property type="match status" value="1"/>
</dbReference>
<sequence>MPPFAKREIKNSFIKLLTERPISQITVKDIVEDCGVNRNSFYYHFQDIPSLLEEIIVEMTAKVIENLPEESTFEEKVTAALQEINLNKRMIYHIYGSSNREFYEKQLMKICEHVTRTYIRSREYSERVDSKDLEFVISYLKCELFGQLIDWLNHDMSYDIVEHSRILCRMFAGSMRMVCQKYKIL</sequence>
<dbReference type="Proteomes" id="UP001315001">
    <property type="component" value="Unassembled WGS sequence"/>
</dbReference>
<evidence type="ECO:0000313" key="5">
    <source>
        <dbReference type="Proteomes" id="UP001315001"/>
    </source>
</evidence>